<evidence type="ECO:0000313" key="1">
    <source>
        <dbReference type="EMBL" id="KAG0581532.1"/>
    </source>
</evidence>
<sequence length="252" mass="28384">MRKLLLEALEIESALNLHTNVWLIMTTSSASQQLINMHAVPVDNGSFDAILAIIRTPRRTEQCTLSALQEETRDPDVVVENVLHVQDGHHQIPGPTRTTSENGDPINEELLHADHRAIEAVRLLLGLAILDNAITVKHYWLIVTSLREKLLQAGPHEIPHGDAYARVLLRLVERLVSYSNFQQNSGYVEEYGLCSCRRDYAQCLGKFLTEMAEGFVFMQQTGIEDDVYIRNKEPHADYLCYLASRLGGVPTI</sequence>
<protein>
    <submittedName>
        <fullName evidence="1">Uncharacterized protein</fullName>
    </submittedName>
</protein>
<dbReference type="EMBL" id="CM026424">
    <property type="protein sequence ID" value="KAG0581532.1"/>
    <property type="molecule type" value="Genomic_DNA"/>
</dbReference>
<proteinExistence type="predicted"/>
<reference evidence="1" key="1">
    <citation type="submission" date="2020-06" db="EMBL/GenBank/DDBJ databases">
        <title>WGS assembly of Ceratodon purpureus strain R40.</title>
        <authorList>
            <person name="Carey S.B."/>
            <person name="Jenkins J."/>
            <person name="Shu S."/>
            <person name="Lovell J.T."/>
            <person name="Sreedasyam A."/>
            <person name="Maumus F."/>
            <person name="Tiley G.P."/>
            <person name="Fernandez-Pozo N."/>
            <person name="Barry K."/>
            <person name="Chen C."/>
            <person name="Wang M."/>
            <person name="Lipzen A."/>
            <person name="Daum C."/>
            <person name="Saski C.A."/>
            <person name="Payton A.C."/>
            <person name="Mcbreen J.C."/>
            <person name="Conrad R.E."/>
            <person name="Kollar L.M."/>
            <person name="Olsson S."/>
            <person name="Huttunen S."/>
            <person name="Landis J.B."/>
            <person name="Wickett N.J."/>
            <person name="Johnson M.G."/>
            <person name="Rensing S.A."/>
            <person name="Grimwood J."/>
            <person name="Schmutz J."/>
            <person name="Mcdaniel S.F."/>
        </authorList>
    </citation>
    <scope>NUCLEOTIDE SEQUENCE</scope>
    <source>
        <strain evidence="1">R40</strain>
    </source>
</reference>
<name>A0A8T0IDQ3_CERPU</name>
<organism evidence="1 2">
    <name type="scientific">Ceratodon purpureus</name>
    <name type="common">Fire moss</name>
    <name type="synonym">Dicranum purpureum</name>
    <dbReference type="NCBI Taxonomy" id="3225"/>
    <lineage>
        <taxon>Eukaryota</taxon>
        <taxon>Viridiplantae</taxon>
        <taxon>Streptophyta</taxon>
        <taxon>Embryophyta</taxon>
        <taxon>Bryophyta</taxon>
        <taxon>Bryophytina</taxon>
        <taxon>Bryopsida</taxon>
        <taxon>Dicranidae</taxon>
        <taxon>Pseudoditrichales</taxon>
        <taxon>Ditrichaceae</taxon>
        <taxon>Ceratodon</taxon>
    </lineage>
</organism>
<gene>
    <name evidence="1" type="ORF">KC19_4G259100</name>
</gene>
<dbReference type="Proteomes" id="UP000822688">
    <property type="component" value="Chromosome 4"/>
</dbReference>
<dbReference type="AlphaFoldDB" id="A0A8T0IDQ3"/>
<evidence type="ECO:0000313" key="2">
    <source>
        <dbReference type="Proteomes" id="UP000822688"/>
    </source>
</evidence>
<accession>A0A8T0IDQ3</accession>
<comment type="caution">
    <text evidence="1">The sequence shown here is derived from an EMBL/GenBank/DDBJ whole genome shotgun (WGS) entry which is preliminary data.</text>
</comment>
<keyword evidence="2" id="KW-1185">Reference proteome</keyword>